<dbReference type="AlphaFoldDB" id="A0A2P2NRY4"/>
<proteinExistence type="predicted"/>
<dbReference type="EMBL" id="GGEC01064774">
    <property type="protein sequence ID" value="MBX45258.1"/>
    <property type="molecule type" value="Transcribed_RNA"/>
</dbReference>
<protein>
    <submittedName>
        <fullName evidence="1">Uncharacterized protein</fullName>
    </submittedName>
</protein>
<accession>A0A2P2NRY4</accession>
<reference evidence="1" key="1">
    <citation type="submission" date="2018-02" db="EMBL/GenBank/DDBJ databases">
        <title>Rhizophora mucronata_Transcriptome.</title>
        <authorList>
            <person name="Meera S.P."/>
            <person name="Sreeshan A."/>
            <person name="Augustine A."/>
        </authorList>
    </citation>
    <scope>NUCLEOTIDE SEQUENCE</scope>
    <source>
        <tissue evidence="1">Leaf</tissue>
    </source>
</reference>
<name>A0A2P2NRY4_RHIMU</name>
<evidence type="ECO:0000313" key="1">
    <source>
        <dbReference type="EMBL" id="MBX45258.1"/>
    </source>
</evidence>
<organism evidence="1">
    <name type="scientific">Rhizophora mucronata</name>
    <name type="common">Asiatic mangrove</name>
    <dbReference type="NCBI Taxonomy" id="61149"/>
    <lineage>
        <taxon>Eukaryota</taxon>
        <taxon>Viridiplantae</taxon>
        <taxon>Streptophyta</taxon>
        <taxon>Embryophyta</taxon>
        <taxon>Tracheophyta</taxon>
        <taxon>Spermatophyta</taxon>
        <taxon>Magnoliopsida</taxon>
        <taxon>eudicotyledons</taxon>
        <taxon>Gunneridae</taxon>
        <taxon>Pentapetalae</taxon>
        <taxon>rosids</taxon>
        <taxon>fabids</taxon>
        <taxon>Malpighiales</taxon>
        <taxon>Rhizophoraceae</taxon>
        <taxon>Rhizophora</taxon>
    </lineage>
</organism>
<sequence>MELVHLKQFPAKIWCNTFQSEMNICKENILYESKEWAQSSMNT</sequence>